<accession>A0A976R776</accession>
<dbReference type="GO" id="GO:0039615">
    <property type="term" value="C:T=1 icosahedral viral capsid"/>
    <property type="evidence" value="ECO:0007669"/>
    <property type="project" value="UniProtKB-UniRule"/>
</dbReference>
<sequence>MAYYFRWPRYYRPRGYRRRRYQRRSYYRRPRYGRRYRRRRMVRRRRPRPLTDRGRYPQTVTQYRPRYHTRCKISGYMPLMFALGAQAGIMDIQLPSNKFLPHWLGGGVDSSTMTLLDLYWEEQFWRAYWSKSNQGYNMAKYDGCKITLWPQQFFSYIFWWSTEDLVADNVPLTFCHPSQMILARQHVVIPRYYGQFRKRPVVIKIKPPTKLLHQWYLTKDIAKEPLVKWRASLIDFETPWTGFINKATVGVPMDVWMFFTSDSSKQQRIYYFPIFDAGGGMAIKFHQLGWNAGNDGPSTSYQGFWPIDAAFDTVLVPFYIFAFGRPANFYEDTKDMHLPQGSNKNLGNFLFCMLKEPNNAWRMEDGTPIKKANKFYLKYHQVATIAASGPWVEKQIPDGVNFIMEYKFYFQWGGTPATKLPPTAPAEGGPNWPASTVTYRWPQSFRANIRDPSAVTDEVLGDEDYDSGGLITDAALRRITNLDLLAEEPKKRQMAWGYQKSIVAPQGTKRKRYYSPQEETEEETSEDDSSSSITVLQKEGEGHHHHKHRRKRIRKRLVRFLLDRGIRLHGLKDLSGRLRSNSI</sequence>
<protein>
    <recommendedName>
        <fullName evidence="6">Capsid protein</fullName>
    </recommendedName>
</protein>
<evidence type="ECO:0000256" key="1">
    <source>
        <dbReference type="ARBA" id="ARBA00004328"/>
    </source>
</evidence>
<name>A0A976R776_9VIRU</name>
<comment type="function">
    <text evidence="6">Self-assembles to form an icosahedral capsid.</text>
</comment>
<evidence type="ECO:0000256" key="7">
    <source>
        <dbReference type="SAM" id="MobiDB-lite"/>
    </source>
</evidence>
<evidence type="ECO:0000313" key="8">
    <source>
        <dbReference type="EMBL" id="UPW41519.1"/>
    </source>
</evidence>
<evidence type="ECO:0000256" key="2">
    <source>
        <dbReference type="ARBA" id="ARBA00006131"/>
    </source>
</evidence>
<evidence type="ECO:0000256" key="4">
    <source>
        <dbReference type="ARBA" id="ARBA00022561"/>
    </source>
</evidence>
<comment type="subcellular location">
    <subcellularLocation>
        <location evidence="1 6">Virion</location>
    </subcellularLocation>
</comment>
<keyword evidence="5 6" id="KW-0946">Virion</keyword>
<dbReference type="EMBL" id="OM869617">
    <property type="protein sequence ID" value="UPW41519.1"/>
    <property type="molecule type" value="Genomic_DNA"/>
</dbReference>
<dbReference type="InterPro" id="IPR004219">
    <property type="entry name" value="TTvirus_Unk"/>
</dbReference>
<proteinExistence type="inferred from homology"/>
<organism evidence="8">
    <name type="scientific">Neotofec virus RodL2_6</name>
    <dbReference type="NCBI Taxonomy" id="2929219"/>
    <lineage>
        <taxon>Viruses</taxon>
        <taxon>Monodnaviria</taxon>
        <taxon>Shotokuvirae</taxon>
        <taxon>Commensaviricota</taxon>
        <taxon>Cardeaviricetes</taxon>
        <taxon>Sanitavirales</taxon>
        <taxon>Anelloviridae</taxon>
    </lineage>
</organism>
<evidence type="ECO:0000256" key="3">
    <source>
        <dbReference type="ARBA" id="ARBA00022431"/>
    </source>
</evidence>
<keyword evidence="4 6" id="KW-0167">Capsid protein</keyword>
<evidence type="ECO:0000256" key="6">
    <source>
        <dbReference type="RuleBase" id="RU361230"/>
    </source>
</evidence>
<keyword evidence="3 6" id="KW-1140">T=1 icosahedral capsid protein</keyword>
<reference evidence="8" key="1">
    <citation type="submission" date="2022-02" db="EMBL/GenBank/DDBJ databases">
        <title>Towards deciphering the DNA virus diversity associated with rodent species in the families Cricetidae and Heteromyidae.</title>
        <authorList>
            <person name="Lund M."/>
            <person name="Larsen B.B."/>
            <person name="Gryseels S."/>
            <person name="Kraberger S."/>
            <person name="Rowsey D.M."/>
            <person name="Steger L."/>
            <person name="Yule K.M."/>
            <person name="Upham N.S."/>
            <person name="Worobey M."/>
            <person name="Van Doorslaer K."/>
            <person name="Varsani A."/>
        </authorList>
    </citation>
    <scope>NUCLEOTIDE SEQUENCE</scope>
    <source>
        <strain evidence="8">NeonRodL2_6</strain>
    </source>
</reference>
<evidence type="ECO:0000256" key="5">
    <source>
        <dbReference type="ARBA" id="ARBA00022844"/>
    </source>
</evidence>
<feature type="compositionally biased region" description="Acidic residues" evidence="7">
    <location>
        <begin position="518"/>
        <end position="529"/>
    </location>
</feature>
<comment type="similarity">
    <text evidence="2 6">Belongs to the anelloviridae capsid protein family.</text>
</comment>
<feature type="region of interest" description="Disordered" evidence="7">
    <location>
        <begin position="509"/>
        <end position="551"/>
    </location>
</feature>
<dbReference type="Pfam" id="PF02956">
    <property type="entry name" value="TT_ORF1"/>
    <property type="match status" value="1"/>
</dbReference>